<keyword evidence="3" id="KW-0813">Transport</keyword>
<dbReference type="Proteomes" id="UP000799291">
    <property type="component" value="Unassembled WGS sequence"/>
</dbReference>
<evidence type="ECO:0000256" key="3">
    <source>
        <dbReference type="ARBA" id="ARBA00022448"/>
    </source>
</evidence>
<dbReference type="Gene3D" id="1.20.1510.10">
    <property type="entry name" value="Cation efflux protein transmembrane domain"/>
    <property type="match status" value="1"/>
</dbReference>
<evidence type="ECO:0000256" key="5">
    <source>
        <dbReference type="ARBA" id="ARBA00022833"/>
    </source>
</evidence>
<feature type="domain" description="Cation efflux protein transmembrane" evidence="10">
    <location>
        <begin position="13"/>
        <end position="271"/>
    </location>
</feature>
<dbReference type="Pfam" id="PF16916">
    <property type="entry name" value="ZT_dimer"/>
    <property type="match status" value="1"/>
</dbReference>
<evidence type="ECO:0000259" key="11">
    <source>
        <dbReference type="Pfam" id="PF16916"/>
    </source>
</evidence>
<name>A0A6G1ITX9_9PLEO</name>
<accession>A0A6G1ITX9</accession>
<feature type="transmembrane region" description="Helical" evidence="9">
    <location>
        <begin position="37"/>
        <end position="58"/>
    </location>
</feature>
<gene>
    <name evidence="12" type="ORF">K458DRAFT_406288</name>
</gene>
<dbReference type="InterPro" id="IPR036837">
    <property type="entry name" value="Cation_efflux_CTD_sf"/>
</dbReference>
<feature type="compositionally biased region" description="Basic and acidic residues" evidence="8">
    <location>
        <begin position="158"/>
        <end position="175"/>
    </location>
</feature>
<feature type="transmembrane region" description="Helical" evidence="9">
    <location>
        <begin position="209"/>
        <end position="234"/>
    </location>
</feature>
<keyword evidence="13" id="KW-1185">Reference proteome</keyword>
<evidence type="ECO:0000313" key="12">
    <source>
        <dbReference type="EMBL" id="KAF2681692.1"/>
    </source>
</evidence>
<feature type="domain" description="Cation efflux protein cytoplasmic" evidence="11">
    <location>
        <begin position="275"/>
        <end position="347"/>
    </location>
</feature>
<dbReference type="Pfam" id="PF01545">
    <property type="entry name" value="Cation_efflux"/>
    <property type="match status" value="1"/>
</dbReference>
<feature type="transmembrane region" description="Helical" evidence="9">
    <location>
        <begin position="12"/>
        <end position="31"/>
    </location>
</feature>
<dbReference type="NCBIfam" id="TIGR01297">
    <property type="entry name" value="CDF"/>
    <property type="match status" value="1"/>
</dbReference>
<evidence type="ECO:0000313" key="13">
    <source>
        <dbReference type="Proteomes" id="UP000799291"/>
    </source>
</evidence>
<dbReference type="SUPFAM" id="SSF160240">
    <property type="entry name" value="Cation efflux protein cytoplasmic domain-like"/>
    <property type="match status" value="1"/>
</dbReference>
<dbReference type="InterPro" id="IPR027469">
    <property type="entry name" value="Cation_efflux_TMD_sf"/>
</dbReference>
<dbReference type="InterPro" id="IPR002524">
    <property type="entry name" value="Cation_efflux"/>
</dbReference>
<evidence type="ECO:0000256" key="6">
    <source>
        <dbReference type="ARBA" id="ARBA00022989"/>
    </source>
</evidence>
<dbReference type="InterPro" id="IPR027470">
    <property type="entry name" value="Cation_efflux_CTD"/>
</dbReference>
<reference evidence="12" key="1">
    <citation type="journal article" date="2020" name="Stud. Mycol.">
        <title>101 Dothideomycetes genomes: a test case for predicting lifestyles and emergence of pathogens.</title>
        <authorList>
            <person name="Haridas S."/>
            <person name="Albert R."/>
            <person name="Binder M."/>
            <person name="Bloem J."/>
            <person name="Labutti K."/>
            <person name="Salamov A."/>
            <person name="Andreopoulos B."/>
            <person name="Baker S."/>
            <person name="Barry K."/>
            <person name="Bills G."/>
            <person name="Bluhm B."/>
            <person name="Cannon C."/>
            <person name="Castanera R."/>
            <person name="Culley D."/>
            <person name="Daum C."/>
            <person name="Ezra D."/>
            <person name="Gonzalez J."/>
            <person name="Henrissat B."/>
            <person name="Kuo A."/>
            <person name="Liang C."/>
            <person name="Lipzen A."/>
            <person name="Lutzoni F."/>
            <person name="Magnuson J."/>
            <person name="Mondo S."/>
            <person name="Nolan M."/>
            <person name="Ohm R."/>
            <person name="Pangilinan J."/>
            <person name="Park H.-J."/>
            <person name="Ramirez L."/>
            <person name="Alfaro M."/>
            <person name="Sun H."/>
            <person name="Tritt A."/>
            <person name="Yoshinaga Y."/>
            <person name="Zwiers L.-H."/>
            <person name="Turgeon B."/>
            <person name="Goodwin S."/>
            <person name="Spatafora J."/>
            <person name="Crous P."/>
            <person name="Grigoriev I."/>
        </authorList>
    </citation>
    <scope>NUCLEOTIDE SEQUENCE</scope>
    <source>
        <strain evidence="12">CBS 122367</strain>
    </source>
</reference>
<evidence type="ECO:0000256" key="4">
    <source>
        <dbReference type="ARBA" id="ARBA00022692"/>
    </source>
</evidence>
<evidence type="ECO:0000256" key="7">
    <source>
        <dbReference type="ARBA" id="ARBA00023136"/>
    </source>
</evidence>
<keyword evidence="5" id="KW-0862">Zinc</keyword>
<keyword evidence="7 9" id="KW-0472">Membrane</keyword>
<dbReference type="OrthoDB" id="9944568at2759"/>
<evidence type="ECO:0000259" key="10">
    <source>
        <dbReference type="Pfam" id="PF01545"/>
    </source>
</evidence>
<comment type="subcellular location">
    <subcellularLocation>
        <location evidence="1">Membrane</location>
        <topology evidence="1">Multi-pass membrane protein</topology>
    </subcellularLocation>
</comment>
<protein>
    <submittedName>
        <fullName evidence="12">Cation efflux protein</fullName>
    </submittedName>
</protein>
<dbReference type="GO" id="GO:0006882">
    <property type="term" value="P:intracellular zinc ion homeostasis"/>
    <property type="evidence" value="ECO:0007669"/>
    <property type="project" value="TreeGrafter"/>
</dbReference>
<evidence type="ECO:0000256" key="2">
    <source>
        <dbReference type="ARBA" id="ARBA00008873"/>
    </source>
</evidence>
<dbReference type="PANTHER" id="PTHR45820:SF5">
    <property type="entry name" value="DIFFUSION FACILITATOR FAMILY METAL ION TRANSPORTER, PUTATIVE-RELATED"/>
    <property type="match status" value="1"/>
</dbReference>
<evidence type="ECO:0000256" key="1">
    <source>
        <dbReference type="ARBA" id="ARBA00004141"/>
    </source>
</evidence>
<feature type="transmembrane region" description="Helical" evidence="9">
    <location>
        <begin position="246"/>
        <end position="263"/>
    </location>
</feature>
<dbReference type="SUPFAM" id="SSF161111">
    <property type="entry name" value="Cation efflux protein transmembrane domain-like"/>
    <property type="match status" value="1"/>
</dbReference>
<dbReference type="PANTHER" id="PTHR45820">
    <property type="entry name" value="FI23527P1"/>
    <property type="match status" value="1"/>
</dbReference>
<dbReference type="AlphaFoldDB" id="A0A6G1ITX9"/>
<dbReference type="GO" id="GO:0016020">
    <property type="term" value="C:membrane"/>
    <property type="evidence" value="ECO:0007669"/>
    <property type="project" value="UniProtKB-SubCell"/>
</dbReference>
<evidence type="ECO:0000256" key="8">
    <source>
        <dbReference type="SAM" id="MobiDB-lite"/>
    </source>
</evidence>
<dbReference type="GO" id="GO:0005385">
    <property type="term" value="F:zinc ion transmembrane transporter activity"/>
    <property type="evidence" value="ECO:0007669"/>
    <property type="project" value="TreeGrafter"/>
</dbReference>
<keyword evidence="4 9" id="KW-0812">Transmembrane</keyword>
<feature type="transmembrane region" description="Helical" evidence="9">
    <location>
        <begin position="79"/>
        <end position="101"/>
    </location>
</feature>
<feature type="region of interest" description="Disordered" evidence="8">
    <location>
        <begin position="140"/>
        <end position="190"/>
    </location>
</feature>
<feature type="compositionally biased region" description="Low complexity" evidence="8">
    <location>
        <begin position="176"/>
        <end position="188"/>
    </location>
</feature>
<dbReference type="InterPro" id="IPR058533">
    <property type="entry name" value="Cation_efflux_TM"/>
</dbReference>
<sequence>MGFTVSRKTRLRAVIGISFAFFLAEISVGFYTKSLALVADAFHYLNDLIGFIVALVAVHMTERKTSPADLSFGWARAQLLGAFFNGAFLLALGLSIGLQSIERFIDLKHVENPKLVLIVGCVGLTLNIISALFLHEHDHGHGGHDHGHGHSHSHSHSHSSEEHSHNHSHSHDESTHASSSTATTSSPRHATHNHLTINLSPKGMDLGMLGVLIHVMGDALNNIGVIIAALIIWLTSSSARFYADPAVSLWIAIMILASAVPLTKRSGAILLQSAPPGVKIDDVKKDLESIPGVKGVHELHVWRLDQKKAIASAHVVVSEESLGKFMEKAQVFSECLHAYGIHSATLQPELVAIDSEGAGCEEEKNATEATATGSGASSVAGSLRLRAAKCGLTCGTLCEPLMCCN</sequence>
<feature type="transmembrane region" description="Helical" evidence="9">
    <location>
        <begin position="113"/>
        <end position="134"/>
    </location>
</feature>
<organism evidence="12 13">
    <name type="scientific">Lentithecium fluviatile CBS 122367</name>
    <dbReference type="NCBI Taxonomy" id="1168545"/>
    <lineage>
        <taxon>Eukaryota</taxon>
        <taxon>Fungi</taxon>
        <taxon>Dikarya</taxon>
        <taxon>Ascomycota</taxon>
        <taxon>Pezizomycotina</taxon>
        <taxon>Dothideomycetes</taxon>
        <taxon>Pleosporomycetidae</taxon>
        <taxon>Pleosporales</taxon>
        <taxon>Massarineae</taxon>
        <taxon>Lentitheciaceae</taxon>
        <taxon>Lentithecium</taxon>
    </lineage>
</organism>
<keyword evidence="6 9" id="KW-1133">Transmembrane helix</keyword>
<comment type="similarity">
    <text evidence="2">Belongs to the cation diffusion facilitator (CDF) transporter (TC 2.A.4) family. SLC30A subfamily.</text>
</comment>
<dbReference type="EMBL" id="MU005590">
    <property type="protein sequence ID" value="KAF2681692.1"/>
    <property type="molecule type" value="Genomic_DNA"/>
</dbReference>
<proteinExistence type="inferred from homology"/>
<evidence type="ECO:0000256" key="9">
    <source>
        <dbReference type="SAM" id="Phobius"/>
    </source>
</evidence>